<dbReference type="OMA" id="TICELHG"/>
<dbReference type="InParanoid" id="G4ZEY1"/>
<dbReference type="RefSeq" id="XP_009526951.1">
    <property type="nucleotide sequence ID" value="XM_009528656.1"/>
</dbReference>
<name>G4ZEY1_PHYSP</name>
<proteinExistence type="predicted"/>
<dbReference type="AlphaFoldDB" id="G4ZEY1"/>
<dbReference type="KEGG" id="psoj:PHYSODRAFT_503881"/>
<feature type="domain" description="ZSWIM1/3 RNaseH-like" evidence="1">
    <location>
        <begin position="2"/>
        <end position="70"/>
    </location>
</feature>
<feature type="non-terminal residue" evidence="2">
    <location>
        <position position="1"/>
    </location>
</feature>
<accession>G4ZEY1</accession>
<dbReference type="InterPro" id="IPR052579">
    <property type="entry name" value="Zinc_finger_SWIM"/>
</dbReference>
<keyword evidence="3" id="KW-1185">Reference proteome</keyword>
<organism evidence="2 3">
    <name type="scientific">Phytophthora sojae (strain P6497)</name>
    <name type="common">Soybean stem and root rot agent</name>
    <name type="synonym">Phytophthora megasperma f. sp. glycines</name>
    <dbReference type="NCBI Taxonomy" id="1094619"/>
    <lineage>
        <taxon>Eukaryota</taxon>
        <taxon>Sar</taxon>
        <taxon>Stramenopiles</taxon>
        <taxon>Oomycota</taxon>
        <taxon>Peronosporomycetes</taxon>
        <taxon>Peronosporales</taxon>
        <taxon>Peronosporaceae</taxon>
        <taxon>Phytophthora</taxon>
    </lineage>
</organism>
<dbReference type="PANTHER" id="PTHR31569:SF4">
    <property type="entry name" value="SWIM-TYPE DOMAIN-CONTAINING PROTEIN"/>
    <property type="match status" value="1"/>
</dbReference>
<protein>
    <recommendedName>
        <fullName evidence="1">ZSWIM1/3 RNaseH-like domain-containing protein</fullName>
    </recommendedName>
</protein>
<sequence>GSLVVSTATGRGFPVVVFICLNQRAPMMTTILEYFQEKNPSWRMISSIVIDKDFVEWRVLKTLFPAAKVLLCQLHAISYWKKVMQRAPYKLKVSEGDELLNLMITTLYRYATGSIYDSCGNANFGKQSICSSTETGYDSSYGALKQYCEDKKKQALFSYFEKNWDSCRDMWANFARSKFITAGNITTNRIESNWNQVKMGTICELHGRCDL</sequence>
<reference evidence="2 3" key="1">
    <citation type="journal article" date="2006" name="Science">
        <title>Phytophthora genome sequences uncover evolutionary origins and mechanisms of pathogenesis.</title>
        <authorList>
            <person name="Tyler B.M."/>
            <person name="Tripathy S."/>
            <person name="Zhang X."/>
            <person name="Dehal P."/>
            <person name="Jiang R.H."/>
            <person name="Aerts A."/>
            <person name="Arredondo F.D."/>
            <person name="Baxter L."/>
            <person name="Bensasson D."/>
            <person name="Beynon J.L."/>
            <person name="Chapman J."/>
            <person name="Damasceno C.M."/>
            <person name="Dorrance A.E."/>
            <person name="Dou D."/>
            <person name="Dickerman A.W."/>
            <person name="Dubchak I.L."/>
            <person name="Garbelotto M."/>
            <person name="Gijzen M."/>
            <person name="Gordon S.G."/>
            <person name="Govers F."/>
            <person name="Grunwald N.J."/>
            <person name="Huang W."/>
            <person name="Ivors K.L."/>
            <person name="Jones R.W."/>
            <person name="Kamoun S."/>
            <person name="Krampis K."/>
            <person name="Lamour K.H."/>
            <person name="Lee M.K."/>
            <person name="McDonald W.H."/>
            <person name="Medina M."/>
            <person name="Meijer H.J."/>
            <person name="Nordberg E.K."/>
            <person name="Maclean D.J."/>
            <person name="Ospina-Giraldo M.D."/>
            <person name="Morris P.F."/>
            <person name="Phuntumart V."/>
            <person name="Putnam N.H."/>
            <person name="Rash S."/>
            <person name="Rose J.K."/>
            <person name="Sakihama Y."/>
            <person name="Salamov A.A."/>
            <person name="Savidor A."/>
            <person name="Scheuring C.F."/>
            <person name="Smith B.M."/>
            <person name="Sobral B.W."/>
            <person name="Terry A."/>
            <person name="Torto-Alalibo T.A."/>
            <person name="Win J."/>
            <person name="Xu Z."/>
            <person name="Zhang H."/>
            <person name="Grigoriev I.V."/>
            <person name="Rokhsar D.S."/>
            <person name="Boore J.L."/>
        </authorList>
    </citation>
    <scope>NUCLEOTIDE SEQUENCE [LARGE SCALE GENOMIC DNA]</scope>
    <source>
        <strain evidence="2 3">P6497</strain>
    </source>
</reference>
<evidence type="ECO:0000259" key="1">
    <source>
        <dbReference type="Pfam" id="PF21056"/>
    </source>
</evidence>
<dbReference type="Pfam" id="PF21056">
    <property type="entry name" value="ZSWIM1-3_RNaseH-like"/>
    <property type="match status" value="1"/>
</dbReference>
<dbReference type="EMBL" id="JH159154">
    <property type="protein sequence ID" value="EGZ17893.1"/>
    <property type="molecule type" value="Genomic_DNA"/>
</dbReference>
<gene>
    <name evidence="2" type="ORF">PHYSODRAFT_503881</name>
</gene>
<dbReference type="PANTHER" id="PTHR31569">
    <property type="entry name" value="SWIM-TYPE DOMAIN-CONTAINING PROTEIN"/>
    <property type="match status" value="1"/>
</dbReference>
<dbReference type="GeneID" id="20658287"/>
<evidence type="ECO:0000313" key="3">
    <source>
        <dbReference type="Proteomes" id="UP000002640"/>
    </source>
</evidence>
<dbReference type="Proteomes" id="UP000002640">
    <property type="component" value="Unassembled WGS sequence"/>
</dbReference>
<dbReference type="InterPro" id="IPR048324">
    <property type="entry name" value="ZSWIM1-3_RNaseH-like"/>
</dbReference>
<evidence type="ECO:0000313" key="2">
    <source>
        <dbReference type="EMBL" id="EGZ17893.1"/>
    </source>
</evidence>